<dbReference type="SUPFAM" id="SSF52540">
    <property type="entry name" value="P-loop containing nucleoside triphosphate hydrolases"/>
    <property type="match status" value="2"/>
</dbReference>
<dbReference type="Pfam" id="PF13476">
    <property type="entry name" value="AAA_23"/>
    <property type="match status" value="1"/>
</dbReference>
<organism evidence="7 8">
    <name type="scientific">Texcoconibacillus texcoconensis</name>
    <dbReference type="NCBI Taxonomy" id="1095777"/>
    <lineage>
        <taxon>Bacteria</taxon>
        <taxon>Bacillati</taxon>
        <taxon>Bacillota</taxon>
        <taxon>Bacilli</taxon>
        <taxon>Bacillales</taxon>
        <taxon>Bacillaceae</taxon>
        <taxon>Texcoconibacillus</taxon>
    </lineage>
</organism>
<feature type="coiled-coil region" evidence="4">
    <location>
        <begin position="646"/>
        <end position="765"/>
    </location>
</feature>
<accession>A0A840QTK8</accession>
<reference evidence="7 8" key="1">
    <citation type="submission" date="2020-08" db="EMBL/GenBank/DDBJ databases">
        <title>Genomic Encyclopedia of Type Strains, Phase IV (KMG-IV): sequencing the most valuable type-strain genomes for metagenomic binning, comparative biology and taxonomic classification.</title>
        <authorList>
            <person name="Goeker M."/>
        </authorList>
    </citation>
    <scope>NUCLEOTIDE SEQUENCE [LARGE SCALE GENOMIC DNA]</scope>
    <source>
        <strain evidence="7 8">DSM 24696</strain>
    </source>
</reference>
<keyword evidence="4" id="KW-0175">Coiled coil</keyword>
<dbReference type="EMBL" id="JACHHB010000015">
    <property type="protein sequence ID" value="MBB5174704.1"/>
    <property type="molecule type" value="Genomic_DNA"/>
</dbReference>
<dbReference type="Pfam" id="PF13558">
    <property type="entry name" value="SbcC_Walker_B"/>
    <property type="match status" value="1"/>
</dbReference>
<evidence type="ECO:0000256" key="5">
    <source>
        <dbReference type="SAM" id="MobiDB-lite"/>
    </source>
</evidence>
<evidence type="ECO:0000256" key="1">
    <source>
        <dbReference type="ARBA" id="ARBA00006930"/>
    </source>
</evidence>
<protein>
    <recommendedName>
        <fullName evidence="3">Nuclease SbcCD subunit C</fullName>
    </recommendedName>
</protein>
<feature type="region of interest" description="Disordered" evidence="5">
    <location>
        <begin position="305"/>
        <end position="360"/>
    </location>
</feature>
<dbReference type="GO" id="GO:0004527">
    <property type="term" value="F:exonuclease activity"/>
    <property type="evidence" value="ECO:0007669"/>
    <property type="project" value="UniProtKB-KW"/>
</dbReference>
<dbReference type="RefSeq" id="WP_184665109.1">
    <property type="nucleotide sequence ID" value="NZ_JACHHB010000015.1"/>
</dbReference>
<feature type="region of interest" description="Disordered" evidence="5">
    <location>
        <begin position="532"/>
        <end position="555"/>
    </location>
</feature>
<dbReference type="Gene3D" id="3.40.50.300">
    <property type="entry name" value="P-loop containing nucleotide triphosphate hydrolases"/>
    <property type="match status" value="2"/>
</dbReference>
<sequence>MRPISLTVGGLHSFRERQTVDFTSLCEGGVFGIFGPTGSGKSSLLDAMTLALYGKVERAPNNTQGILNHAEDALYVSFTFALGDTEYQVERSLKRTKEVSLKTATSRLIDVTGEKNVLADKAGDVNRAVQELLGLSIEDFTRAVVLPQGKFAEFLSLKGSDRRQMLQRLFRLERYGDELIQRVKRRLRDTDSRKKEIEAEMNGLGDASKEAVEEAEKRVVELDEAREKAQQTLANYEKDYDTKKNLFDKQQELLQVESHLRQMAEKEKEVERWQWVLEKAKKARHLQPYAEAYKNAKQDVEKKTAELQQASKQYEDTKKKEEEARLAFEKTDKIAQEEKPQLEQEQSKLQEAKKAKEREQVVRDEINQLDKQLDDHEKQRQTIAENQNLAEQKKKKYTDKQQELKTELQTLEAQREQGKQVYEAYDEKQKIVRVEERVNERKNECEKSSEALKAIEEKENTKNVNVEQGQQQLQKRLQAVHTWYERVCEEERQLEEMQTYLQDRIEAAREAREQSTRLELARQLAAHLETGDPCPVCGSTEHPNPVSEHTEDSDQSVENHLDERKVQQWQDRIQKGKMNIQQQQWKLQQLSNQLTEVCNDEGSTVQYAATVEEESESIEPSLPKTEEKDHSEEAWQRWFVKVDKEADAIEDLHRIVQNELKAIQEEKQALYQIQIERQSSAKTIDEQQQRYDEEMNNLRLLKQSWQEQFPSFKLEAIDEQRQEVKAREEAVHKLRERIENSTPYIDEQDKVLRDLQEQESQLRVDIATKSSDRKAKVARADELKQEWEALAKGADVDQRLIEIEKRLTFIDEQYIETKRVYDELFNTWQGVQQQFALAKQANHEADKRFQEAEKQWEAYREDSPFATTEDLTESLLTGTEHEQYEKAIAEYAEEKNSYMKKQQELKDVVAEQNVSEEEIAQIKYVIGEQKQAVEQLQEERGRAKEIANDRKEKHDRYNELEQSREALVKAYDQYQKLDQVFRGKAFVEFVAEEQLIFVARQASERLHALTRGRYAIEVDSNSGFIIRDDANGGVRRPVSTLSGGETFLTSLALALALSQSIQLQGQYPLEFFFLDEGFGTLDQELLDTVVTALEKLQTNHLSVGVISHVPELKARLPKKCIVTPPTPGGNGSRITIESM</sequence>
<evidence type="ECO:0000256" key="3">
    <source>
        <dbReference type="ARBA" id="ARBA00013368"/>
    </source>
</evidence>
<evidence type="ECO:0000259" key="6">
    <source>
        <dbReference type="Pfam" id="PF13476"/>
    </source>
</evidence>
<evidence type="ECO:0000313" key="7">
    <source>
        <dbReference type="EMBL" id="MBB5174704.1"/>
    </source>
</evidence>
<keyword evidence="7" id="KW-0378">Hydrolase</keyword>
<feature type="compositionally biased region" description="Basic and acidic residues" evidence="5">
    <location>
        <begin position="313"/>
        <end position="360"/>
    </location>
</feature>
<name>A0A840QTK8_9BACI</name>
<evidence type="ECO:0000256" key="2">
    <source>
        <dbReference type="ARBA" id="ARBA00011322"/>
    </source>
</evidence>
<dbReference type="InterPro" id="IPR027417">
    <property type="entry name" value="P-loop_NTPase"/>
</dbReference>
<comment type="similarity">
    <text evidence="1">Belongs to the SMC family. SbcC subfamily.</text>
</comment>
<evidence type="ECO:0000313" key="8">
    <source>
        <dbReference type="Proteomes" id="UP000551878"/>
    </source>
</evidence>
<feature type="region of interest" description="Disordered" evidence="5">
    <location>
        <begin position="611"/>
        <end position="630"/>
    </location>
</feature>
<dbReference type="InterPro" id="IPR038729">
    <property type="entry name" value="Rad50/SbcC_AAA"/>
</dbReference>
<gene>
    <name evidence="7" type="ORF">HNQ41_002921</name>
</gene>
<keyword evidence="8" id="KW-1185">Reference proteome</keyword>
<comment type="subunit">
    <text evidence="2">Heterodimer of SbcC and SbcD.</text>
</comment>
<dbReference type="PANTHER" id="PTHR32114:SF2">
    <property type="entry name" value="ABC TRANSPORTER ABCH.3"/>
    <property type="match status" value="1"/>
</dbReference>
<keyword evidence="7" id="KW-0269">Exonuclease</keyword>
<evidence type="ECO:0000256" key="4">
    <source>
        <dbReference type="SAM" id="Coils"/>
    </source>
</evidence>
<comment type="caution">
    <text evidence="7">The sequence shown here is derived from an EMBL/GenBank/DDBJ whole genome shotgun (WGS) entry which is preliminary data.</text>
</comment>
<feature type="coiled-coil region" evidence="4">
    <location>
        <begin position="573"/>
        <end position="600"/>
    </location>
</feature>
<keyword evidence="7" id="KW-0540">Nuclease</keyword>
<dbReference type="PANTHER" id="PTHR32114">
    <property type="entry name" value="ABC TRANSPORTER ABCH.3"/>
    <property type="match status" value="1"/>
</dbReference>
<feature type="coiled-coil region" evidence="4">
    <location>
        <begin position="835"/>
        <end position="977"/>
    </location>
</feature>
<dbReference type="Proteomes" id="UP000551878">
    <property type="component" value="Unassembled WGS sequence"/>
</dbReference>
<dbReference type="AlphaFoldDB" id="A0A840QTK8"/>
<feature type="domain" description="Rad50/SbcC-type AAA" evidence="6">
    <location>
        <begin position="5"/>
        <end position="202"/>
    </location>
</feature>
<proteinExistence type="inferred from homology"/>